<dbReference type="Proteomes" id="UP000198793">
    <property type="component" value="Unassembled WGS sequence"/>
</dbReference>
<dbReference type="CDD" id="cd19481">
    <property type="entry name" value="RecA-like_protease"/>
    <property type="match status" value="1"/>
</dbReference>
<gene>
    <name evidence="4" type="ORF">SAMN05192530_11439</name>
</gene>
<dbReference type="SUPFAM" id="SSF140990">
    <property type="entry name" value="FtsH protease domain-like"/>
    <property type="match status" value="1"/>
</dbReference>
<evidence type="ECO:0000259" key="3">
    <source>
        <dbReference type="Pfam" id="PF01434"/>
    </source>
</evidence>
<dbReference type="STRING" id="1166073.SAMN05192530_11439"/>
<reference evidence="4 5" key="1">
    <citation type="submission" date="2016-10" db="EMBL/GenBank/DDBJ databases">
        <authorList>
            <person name="de Groot N.N."/>
        </authorList>
    </citation>
    <scope>NUCLEOTIDE SEQUENCE [LARGE SCALE GENOMIC DNA]</scope>
    <source>
        <strain evidence="5">L7-484,KACC 16230,DSM 25025</strain>
    </source>
</reference>
<dbReference type="InterPro" id="IPR027417">
    <property type="entry name" value="P-loop_NTPase"/>
</dbReference>
<dbReference type="EMBL" id="FNIT01000014">
    <property type="protein sequence ID" value="SDO80788.1"/>
    <property type="molecule type" value="Genomic_DNA"/>
</dbReference>
<dbReference type="Gene3D" id="3.40.50.300">
    <property type="entry name" value="P-loop containing nucleotide triphosphate hydrolases"/>
    <property type="match status" value="1"/>
</dbReference>
<dbReference type="PANTHER" id="PTHR23076">
    <property type="entry name" value="METALLOPROTEASE M41 FTSH"/>
    <property type="match status" value="1"/>
</dbReference>
<organism evidence="4 5">
    <name type="scientific">Aureimonas jatrophae</name>
    <dbReference type="NCBI Taxonomy" id="1166073"/>
    <lineage>
        <taxon>Bacteria</taxon>
        <taxon>Pseudomonadati</taxon>
        <taxon>Pseudomonadota</taxon>
        <taxon>Alphaproteobacteria</taxon>
        <taxon>Hyphomicrobiales</taxon>
        <taxon>Aurantimonadaceae</taxon>
        <taxon>Aureimonas</taxon>
    </lineage>
</organism>
<evidence type="ECO:0000313" key="4">
    <source>
        <dbReference type="EMBL" id="SDO80788.1"/>
    </source>
</evidence>
<protein>
    <submittedName>
        <fullName evidence="4">Peptidase family M41</fullName>
    </submittedName>
</protein>
<proteinExistence type="inferred from homology"/>
<dbReference type="RefSeq" id="WP_280528915.1">
    <property type="nucleotide sequence ID" value="NZ_JACIDP010000012.1"/>
</dbReference>
<dbReference type="InterPro" id="IPR037219">
    <property type="entry name" value="Peptidase_M41-like"/>
</dbReference>
<dbReference type="SUPFAM" id="SSF52540">
    <property type="entry name" value="P-loop containing nucleoside triphosphate hydrolases"/>
    <property type="match status" value="1"/>
</dbReference>
<dbReference type="Gene3D" id="1.20.58.760">
    <property type="entry name" value="Peptidase M41"/>
    <property type="match status" value="1"/>
</dbReference>
<dbReference type="AlphaFoldDB" id="A0A1H0MK09"/>
<dbReference type="PANTHER" id="PTHR23076:SF97">
    <property type="entry name" value="ATP-DEPENDENT ZINC METALLOPROTEASE YME1L1"/>
    <property type="match status" value="1"/>
</dbReference>
<dbReference type="PROSITE" id="PS00674">
    <property type="entry name" value="AAA"/>
    <property type="match status" value="1"/>
</dbReference>
<dbReference type="GO" id="GO:0030163">
    <property type="term" value="P:protein catabolic process"/>
    <property type="evidence" value="ECO:0007669"/>
    <property type="project" value="TreeGrafter"/>
</dbReference>
<dbReference type="Pfam" id="PF00004">
    <property type="entry name" value="AAA"/>
    <property type="match status" value="1"/>
</dbReference>
<dbReference type="GO" id="GO:0004222">
    <property type="term" value="F:metalloendopeptidase activity"/>
    <property type="evidence" value="ECO:0007669"/>
    <property type="project" value="InterPro"/>
</dbReference>
<feature type="domain" description="ATPase AAA-type core" evidence="2">
    <location>
        <begin position="3"/>
        <end position="91"/>
    </location>
</feature>
<accession>A0A1H0MK09</accession>
<dbReference type="InterPro" id="IPR000642">
    <property type="entry name" value="Peptidase_M41"/>
</dbReference>
<dbReference type="Gene3D" id="1.10.8.60">
    <property type="match status" value="1"/>
</dbReference>
<keyword evidence="1" id="KW-0067">ATP-binding</keyword>
<dbReference type="GO" id="GO:0005886">
    <property type="term" value="C:plasma membrane"/>
    <property type="evidence" value="ECO:0007669"/>
    <property type="project" value="TreeGrafter"/>
</dbReference>
<sequence>MLKAMRAAFDEARKAAPCVLFVDELDSVGSREEPVGEHASYQRQVVNGFLECLDGTVGRAGVVVVGATNNLNAIDPAVLRPGRFGRHIQVELPDAEGRVGILQHHLRGEPVEVDLTSLAEDIGEVSGAVLAQLVREARAAARRAGRDLREIDLADAVPKGVLLSEAAFRRVCVHEAGHVVVGGELASVSGFVPTMATVRRRVRSGDEFRTELNVIEGFDTTRESVEATIVMLLAGVAAEEVLLGSRGSGSGGAADADLVRATQLAQSAERSLGLGKRLSSVPMGTSPAENDALGLAGRVEQLLSKCLREAKAHVQRRRAEVESVAKELSDERDIRIA</sequence>
<comment type="similarity">
    <text evidence="1">Belongs to the AAA ATPase family.</text>
</comment>
<dbReference type="GO" id="GO:0005524">
    <property type="term" value="F:ATP binding"/>
    <property type="evidence" value="ECO:0007669"/>
    <property type="project" value="UniProtKB-KW"/>
</dbReference>
<dbReference type="Pfam" id="PF01434">
    <property type="entry name" value="Peptidase_M41"/>
    <property type="match status" value="1"/>
</dbReference>
<dbReference type="GO" id="GO:0006508">
    <property type="term" value="P:proteolysis"/>
    <property type="evidence" value="ECO:0007669"/>
    <property type="project" value="InterPro"/>
</dbReference>
<dbReference type="InterPro" id="IPR003959">
    <property type="entry name" value="ATPase_AAA_core"/>
</dbReference>
<dbReference type="GO" id="GO:0004176">
    <property type="term" value="F:ATP-dependent peptidase activity"/>
    <property type="evidence" value="ECO:0007669"/>
    <property type="project" value="InterPro"/>
</dbReference>
<keyword evidence="1" id="KW-0547">Nucleotide-binding</keyword>
<dbReference type="GO" id="GO:0016887">
    <property type="term" value="F:ATP hydrolysis activity"/>
    <property type="evidence" value="ECO:0007669"/>
    <property type="project" value="InterPro"/>
</dbReference>
<dbReference type="InterPro" id="IPR003960">
    <property type="entry name" value="ATPase_AAA_CS"/>
</dbReference>
<evidence type="ECO:0000259" key="2">
    <source>
        <dbReference type="Pfam" id="PF00004"/>
    </source>
</evidence>
<feature type="domain" description="Peptidase M41" evidence="3">
    <location>
        <begin position="163"/>
        <end position="328"/>
    </location>
</feature>
<name>A0A1H0MK09_9HYPH</name>
<keyword evidence="5" id="KW-1185">Reference proteome</keyword>
<evidence type="ECO:0000256" key="1">
    <source>
        <dbReference type="RuleBase" id="RU003651"/>
    </source>
</evidence>
<evidence type="ECO:0000313" key="5">
    <source>
        <dbReference type="Proteomes" id="UP000198793"/>
    </source>
</evidence>